<protein>
    <submittedName>
        <fullName evidence="1">Uncharacterized protein</fullName>
    </submittedName>
</protein>
<name>A0AAJ8KTS9_9TREE</name>
<reference evidence="1" key="1">
    <citation type="submission" date="2013-07" db="EMBL/GenBank/DDBJ databases">
        <authorList>
            <consortium name="The Broad Institute Genome Sequencing Platform"/>
            <person name="Cuomo C."/>
            <person name="Litvintseva A."/>
            <person name="Chen Y."/>
            <person name="Heitman J."/>
            <person name="Sun S."/>
            <person name="Springer D."/>
            <person name="Dromer F."/>
            <person name="Young S.K."/>
            <person name="Zeng Q."/>
            <person name="Gargeya S."/>
            <person name="Fitzgerald M."/>
            <person name="Abouelleil A."/>
            <person name="Alvarado L."/>
            <person name="Berlin A.M."/>
            <person name="Chapman S.B."/>
            <person name="Dewar J."/>
            <person name="Goldberg J."/>
            <person name="Griggs A."/>
            <person name="Gujja S."/>
            <person name="Hansen M."/>
            <person name="Howarth C."/>
            <person name="Imamovic A."/>
            <person name="Larimer J."/>
            <person name="McCowan C."/>
            <person name="Murphy C."/>
            <person name="Pearson M."/>
            <person name="Priest M."/>
            <person name="Roberts A."/>
            <person name="Saif S."/>
            <person name="Shea T."/>
            <person name="Sykes S."/>
            <person name="Wortman J."/>
            <person name="Nusbaum C."/>
            <person name="Birren B."/>
        </authorList>
    </citation>
    <scope>NUCLEOTIDE SEQUENCE</scope>
    <source>
        <strain evidence="1">CBS 10117</strain>
    </source>
</reference>
<dbReference type="GeneID" id="28970044"/>
<gene>
    <name evidence="1" type="ORF">I303_106325</name>
</gene>
<organism evidence="1 2">
    <name type="scientific">Kwoniella dejecticola CBS 10117</name>
    <dbReference type="NCBI Taxonomy" id="1296121"/>
    <lineage>
        <taxon>Eukaryota</taxon>
        <taxon>Fungi</taxon>
        <taxon>Dikarya</taxon>
        <taxon>Basidiomycota</taxon>
        <taxon>Agaricomycotina</taxon>
        <taxon>Tremellomycetes</taxon>
        <taxon>Tremellales</taxon>
        <taxon>Cryptococcaceae</taxon>
        <taxon>Kwoniella</taxon>
    </lineage>
</organism>
<dbReference type="KEGG" id="kdj:28970044"/>
<keyword evidence="2" id="KW-1185">Reference proteome</keyword>
<evidence type="ECO:0000313" key="1">
    <source>
        <dbReference type="EMBL" id="WWC63720.1"/>
    </source>
</evidence>
<dbReference type="AlphaFoldDB" id="A0AAJ8KTS9"/>
<proteinExistence type="predicted"/>
<dbReference type="Proteomes" id="UP000078595">
    <property type="component" value="Chromosome 7"/>
</dbReference>
<sequence>MAYPPGPFIHQAWHDIVPPIYSLTHPSQIHPQANRIDLHRTLQPTSPTLPLTPPDSIDRFEDDFPPLRAGTPLRRSTPTVIYETGSSVARAKNGKGLDRFASSYTPQWLNQLPPPAFTFNLPPSPPFPPTAYAADIFPPKLLAEPLPITHQCPSILSTPPRSDSALPLQSDDVHADVKYYSGHFSHLLSLHLSGLMEDTHRSRLSSTVIQPYPIPGVPDTYRIYVPAVREDAPRLYVGGLGGLGVRGLGVRGG</sequence>
<dbReference type="RefSeq" id="XP_065825425.1">
    <property type="nucleotide sequence ID" value="XM_065969353.1"/>
</dbReference>
<evidence type="ECO:0000313" key="2">
    <source>
        <dbReference type="Proteomes" id="UP000078595"/>
    </source>
</evidence>
<accession>A0AAJ8KTS9</accession>
<dbReference type="EMBL" id="CP144536">
    <property type="protein sequence ID" value="WWC63720.1"/>
    <property type="molecule type" value="Genomic_DNA"/>
</dbReference>
<reference evidence="1" key="2">
    <citation type="submission" date="2024-02" db="EMBL/GenBank/DDBJ databases">
        <title>Comparative genomics of Cryptococcus and Kwoniella reveals pathogenesis evolution and contrasting modes of karyotype evolution via chromosome fusion or intercentromeric recombination.</title>
        <authorList>
            <person name="Coelho M.A."/>
            <person name="David-Palma M."/>
            <person name="Shea T."/>
            <person name="Bowers K."/>
            <person name="McGinley-Smith S."/>
            <person name="Mohammad A.W."/>
            <person name="Gnirke A."/>
            <person name="Yurkov A.M."/>
            <person name="Nowrousian M."/>
            <person name="Sun S."/>
            <person name="Cuomo C.A."/>
            <person name="Heitman J."/>
        </authorList>
    </citation>
    <scope>NUCLEOTIDE SEQUENCE</scope>
    <source>
        <strain evidence="1">CBS 10117</strain>
    </source>
</reference>